<comment type="caution">
    <text evidence="2">The sequence shown here is derived from an EMBL/GenBank/DDBJ whole genome shotgun (WGS) entry which is preliminary data.</text>
</comment>
<name>A0A0K8MBP8_9PROT</name>
<dbReference type="InterPro" id="IPR038717">
    <property type="entry name" value="Tc1-like_DDE_dom"/>
</dbReference>
<dbReference type="STRING" id="1629334.Cva_00578"/>
<proteinExistence type="predicted"/>
<dbReference type="EMBL" id="BBVC01000020">
    <property type="protein sequence ID" value="GAO97936.1"/>
    <property type="molecule type" value="Genomic_DNA"/>
</dbReference>
<evidence type="ECO:0000313" key="3">
    <source>
        <dbReference type="Proteomes" id="UP000036771"/>
    </source>
</evidence>
<sequence>MYQNSTDDLYHFTSGANSQELKAYEEAGHPIISLDESGFAHHMPRTHGYSPKGKRCEGIHDWGAKGRTNVIGALFQGLLLTVSLFRFSINTECYTMDH</sequence>
<evidence type="ECO:0000259" key="1">
    <source>
        <dbReference type="Pfam" id="PF13358"/>
    </source>
</evidence>
<dbReference type="Proteomes" id="UP000036771">
    <property type="component" value="Unassembled WGS sequence"/>
</dbReference>
<organism evidence="2 3">
    <name type="scientific">Caedimonas varicaedens</name>
    <dbReference type="NCBI Taxonomy" id="1629334"/>
    <lineage>
        <taxon>Bacteria</taxon>
        <taxon>Pseudomonadati</taxon>
        <taxon>Pseudomonadota</taxon>
        <taxon>Alphaproteobacteria</taxon>
        <taxon>Holosporales</taxon>
        <taxon>Caedimonadaceae</taxon>
        <taxon>Caedimonas</taxon>
    </lineage>
</organism>
<evidence type="ECO:0000313" key="2">
    <source>
        <dbReference type="EMBL" id="GAO97936.1"/>
    </source>
</evidence>
<accession>A0A0K8MBP8</accession>
<gene>
    <name evidence="2" type="ORF">Cva_00578</name>
</gene>
<feature type="domain" description="Tc1-like transposase DDE" evidence="1">
    <location>
        <begin position="31"/>
        <end position="76"/>
    </location>
</feature>
<reference evidence="2 3" key="1">
    <citation type="submission" date="2015-03" db="EMBL/GenBank/DDBJ databases">
        <title>Caedibacter varicaedens, whole genome shotgun sequence.</title>
        <authorList>
            <person name="Suzuki H."/>
            <person name="Dapper A.L."/>
            <person name="Gibson A.K."/>
            <person name="Jackson C."/>
            <person name="Lee H."/>
            <person name="Pejaver V.R."/>
            <person name="Doak T."/>
            <person name="Lynch M."/>
        </authorList>
    </citation>
    <scope>NUCLEOTIDE SEQUENCE [LARGE SCALE GENOMIC DNA]</scope>
</reference>
<keyword evidence="3" id="KW-1185">Reference proteome</keyword>
<dbReference type="AlphaFoldDB" id="A0A0K8MBP8"/>
<protein>
    <recommendedName>
        <fullName evidence="1">Tc1-like transposase DDE domain-containing protein</fullName>
    </recommendedName>
</protein>
<dbReference type="Pfam" id="PF13358">
    <property type="entry name" value="DDE_3"/>
    <property type="match status" value="1"/>
</dbReference>